<dbReference type="InterPro" id="IPR011608">
    <property type="entry name" value="PRD"/>
</dbReference>
<dbReference type="EMBL" id="QOCV01000002">
    <property type="protein sequence ID" value="RHW55163.1"/>
    <property type="molecule type" value="Genomic_DNA"/>
</dbReference>
<comment type="caution">
    <text evidence="5">The sequence shown here is derived from an EMBL/GenBank/DDBJ whole genome shotgun (WGS) entry which is preliminary data.</text>
</comment>
<gene>
    <name evidence="5" type="ORF">DS835_00880</name>
</gene>
<dbReference type="Proteomes" id="UP000265862">
    <property type="component" value="Unassembled WGS sequence"/>
</dbReference>
<keyword evidence="1" id="KW-0677">Repeat</keyword>
<dbReference type="SUPFAM" id="SSF50151">
    <property type="entry name" value="SacY-like RNA-binding domain"/>
    <property type="match status" value="1"/>
</dbReference>
<feature type="domain" description="PRD" evidence="4">
    <location>
        <begin position="61"/>
        <end position="166"/>
    </location>
</feature>
<dbReference type="GO" id="GO:0003723">
    <property type="term" value="F:RNA binding"/>
    <property type="evidence" value="ECO:0007669"/>
    <property type="project" value="InterPro"/>
</dbReference>
<dbReference type="InterPro" id="IPR050661">
    <property type="entry name" value="BglG_antiterminators"/>
</dbReference>
<name>A0A396T7C3_9LACO</name>
<dbReference type="Pfam" id="PF03123">
    <property type="entry name" value="CAT_RBD"/>
    <property type="match status" value="1"/>
</dbReference>
<dbReference type="PROSITE" id="PS51372">
    <property type="entry name" value="PRD_2"/>
    <property type="match status" value="2"/>
</dbReference>
<protein>
    <submittedName>
        <fullName evidence="5">Transcriptional regulator</fullName>
    </submittedName>
</protein>
<reference evidence="5 6" key="1">
    <citation type="submission" date="2018-07" db="EMBL/GenBank/DDBJ databases">
        <title>Genome sequences of six Lactobacillus spp. isolated from bumble bee guts.</title>
        <authorList>
            <person name="Motta E.V.S."/>
            <person name="Moran N.A."/>
        </authorList>
    </citation>
    <scope>NUCLEOTIDE SEQUENCE [LARGE SCALE GENOMIC DNA]</scope>
    <source>
        <strain evidence="5 6">OCC3</strain>
    </source>
</reference>
<keyword evidence="3" id="KW-0804">Transcription</keyword>
<dbReference type="InterPro" id="IPR036650">
    <property type="entry name" value="CAT_RNA-bd_dom_sf"/>
</dbReference>
<evidence type="ECO:0000256" key="3">
    <source>
        <dbReference type="ARBA" id="ARBA00023163"/>
    </source>
</evidence>
<dbReference type="AlphaFoldDB" id="A0A396T7C3"/>
<evidence type="ECO:0000313" key="5">
    <source>
        <dbReference type="EMBL" id="RHW55163.1"/>
    </source>
</evidence>
<evidence type="ECO:0000313" key="6">
    <source>
        <dbReference type="Proteomes" id="UP000265862"/>
    </source>
</evidence>
<dbReference type="Pfam" id="PF00874">
    <property type="entry name" value="PRD"/>
    <property type="match status" value="2"/>
</dbReference>
<dbReference type="InterPro" id="IPR036634">
    <property type="entry name" value="PRD_sf"/>
</dbReference>
<accession>A0A396T7C3</accession>
<dbReference type="PANTHER" id="PTHR30185">
    <property type="entry name" value="CRYPTIC BETA-GLUCOSIDE BGL OPERON ANTITERMINATOR"/>
    <property type="match status" value="1"/>
</dbReference>
<dbReference type="Gene3D" id="1.10.1790.10">
    <property type="entry name" value="PRD domain"/>
    <property type="match status" value="2"/>
</dbReference>
<evidence type="ECO:0000259" key="4">
    <source>
        <dbReference type="PROSITE" id="PS51372"/>
    </source>
</evidence>
<dbReference type="Gene3D" id="2.30.24.10">
    <property type="entry name" value="CAT RNA-binding domain"/>
    <property type="match status" value="1"/>
</dbReference>
<keyword evidence="2" id="KW-0805">Transcription regulation</keyword>
<evidence type="ECO:0000256" key="2">
    <source>
        <dbReference type="ARBA" id="ARBA00023015"/>
    </source>
</evidence>
<dbReference type="InterPro" id="IPR004341">
    <property type="entry name" value="CAT_RNA-bd_dom"/>
</dbReference>
<dbReference type="RefSeq" id="WP_118897527.1">
    <property type="nucleotide sequence ID" value="NZ_QOCV01000002.1"/>
</dbReference>
<dbReference type="SMART" id="SM01061">
    <property type="entry name" value="CAT_RBD"/>
    <property type="match status" value="1"/>
</dbReference>
<dbReference type="PANTHER" id="PTHR30185:SF18">
    <property type="entry name" value="TRANSCRIPTIONAL REGULATOR MTLR"/>
    <property type="match status" value="1"/>
</dbReference>
<feature type="domain" description="PRD" evidence="4">
    <location>
        <begin position="167"/>
        <end position="278"/>
    </location>
</feature>
<sequence>MQVIKKINNNVAICLDQNHDELVAFGRGIGFPKIPYELTDLSKIRMTFYRIDTYNFKLMKEIPENILDVSAEIIQKAQAVLKHDLNQNILFSLADHINFAIGRSKNNIKVNYPFSYDIRSFYPKEYQIGELALKLIKNKLDIQLPLEEKIAIAMHFINSQVVTTLQLSESSFNSIAELAIKEVEKQFDLKIDCNDFIYNRFVTHLRYYLKRLESNEQINDGSSKLIRTSFKQNYPKVCQCTVDIVNQIDKQLNTVSTDDEVFYLMIYVQRMISQTSQNKGEKNE</sequence>
<proteinExistence type="predicted"/>
<dbReference type="SUPFAM" id="SSF63520">
    <property type="entry name" value="PTS-regulatory domain, PRD"/>
    <property type="match status" value="2"/>
</dbReference>
<dbReference type="GO" id="GO:0006355">
    <property type="term" value="P:regulation of DNA-templated transcription"/>
    <property type="evidence" value="ECO:0007669"/>
    <property type="project" value="InterPro"/>
</dbReference>
<evidence type="ECO:0000256" key="1">
    <source>
        <dbReference type="ARBA" id="ARBA00022737"/>
    </source>
</evidence>
<organism evidence="5 6">
    <name type="scientific">Lactobacillus bombicola</name>
    <dbReference type="NCBI Taxonomy" id="1505723"/>
    <lineage>
        <taxon>Bacteria</taxon>
        <taxon>Bacillati</taxon>
        <taxon>Bacillota</taxon>
        <taxon>Bacilli</taxon>
        <taxon>Lactobacillales</taxon>
        <taxon>Lactobacillaceae</taxon>
        <taxon>Lactobacillus</taxon>
    </lineage>
</organism>